<dbReference type="InterPro" id="IPR013083">
    <property type="entry name" value="Znf_RING/FYVE/PHD"/>
</dbReference>
<sequence>MPARANKVKFAADTKPASSLDPPSPVIVAGPLFHELRRRRELLEQGPIALTQHVLPQPPPRLPRSAKAKHKARLTDKEIDVYLGAHLQGATLKRTKTVRSKLQRLGLADSTYEAQRESYKTTLIKTIAVIEGKLLKSVKLDLARSGIHDDQQRLKVARSMTCCAEFAATADAEADSTSASRARRKAKETASSNIITCSDPLCEISTYHASCLWAVEIGNYKEFANLCARNPLKGKWLCTRCVASRRNSGFPELPAILRELKRAEDAMKWPPIESVDARRGWAPVVVPGVQKARTEAGSGGLEV</sequence>
<name>A0A0N0NRM0_9EURO</name>
<protein>
    <submittedName>
        <fullName evidence="2">Uncharacterized protein</fullName>
    </submittedName>
</protein>
<dbReference type="AlphaFoldDB" id="A0A0N0NRM0"/>
<dbReference type="RefSeq" id="XP_018004962.1">
    <property type="nucleotide sequence ID" value="XM_018142479.1"/>
</dbReference>
<dbReference type="Gene3D" id="3.30.40.10">
    <property type="entry name" value="Zinc/RING finger domain, C3HC4 (zinc finger)"/>
    <property type="match status" value="1"/>
</dbReference>
<comment type="caution">
    <text evidence="2">The sequence shown here is derived from an EMBL/GenBank/DDBJ whole genome shotgun (WGS) entry which is preliminary data.</text>
</comment>
<organism evidence="2 3">
    <name type="scientific">Cyphellophora attinorum</name>
    <dbReference type="NCBI Taxonomy" id="1664694"/>
    <lineage>
        <taxon>Eukaryota</taxon>
        <taxon>Fungi</taxon>
        <taxon>Dikarya</taxon>
        <taxon>Ascomycota</taxon>
        <taxon>Pezizomycotina</taxon>
        <taxon>Eurotiomycetes</taxon>
        <taxon>Chaetothyriomycetidae</taxon>
        <taxon>Chaetothyriales</taxon>
        <taxon>Cyphellophoraceae</taxon>
        <taxon>Cyphellophora</taxon>
    </lineage>
</organism>
<reference evidence="2 3" key="1">
    <citation type="submission" date="2015-06" db="EMBL/GenBank/DDBJ databases">
        <title>Draft genome of the ant-associated black yeast Phialophora attae CBS 131958.</title>
        <authorList>
            <person name="Moreno L.F."/>
            <person name="Stielow B.J."/>
            <person name="de Hoog S."/>
            <person name="Vicente V.A."/>
            <person name="Weiss V.A."/>
            <person name="de Vries M."/>
            <person name="Cruz L.M."/>
            <person name="Souza E.M."/>
        </authorList>
    </citation>
    <scope>NUCLEOTIDE SEQUENCE [LARGE SCALE GENOMIC DNA]</scope>
    <source>
        <strain evidence="2 3">CBS 131958</strain>
    </source>
</reference>
<dbReference type="Proteomes" id="UP000038010">
    <property type="component" value="Unassembled WGS sequence"/>
</dbReference>
<dbReference type="EMBL" id="LFJN01000002">
    <property type="protein sequence ID" value="KPI44999.1"/>
    <property type="molecule type" value="Genomic_DNA"/>
</dbReference>
<feature type="region of interest" description="Disordered" evidence="1">
    <location>
        <begin position="1"/>
        <end position="23"/>
    </location>
</feature>
<evidence type="ECO:0000313" key="2">
    <source>
        <dbReference type="EMBL" id="KPI44999.1"/>
    </source>
</evidence>
<proteinExistence type="predicted"/>
<dbReference type="GeneID" id="28734359"/>
<keyword evidence="3" id="KW-1185">Reference proteome</keyword>
<evidence type="ECO:0000313" key="3">
    <source>
        <dbReference type="Proteomes" id="UP000038010"/>
    </source>
</evidence>
<evidence type="ECO:0000256" key="1">
    <source>
        <dbReference type="SAM" id="MobiDB-lite"/>
    </source>
</evidence>
<gene>
    <name evidence="2" type="ORF">AB675_2503</name>
</gene>
<accession>A0A0N0NRM0</accession>
<dbReference type="VEuPathDB" id="FungiDB:AB675_2503"/>